<sequence length="188" mass="20352">MTNLFELGACGYWTGRTRQQPDDSVVPSGWTARQPPAKIPAGQYAVLTLAGWRLTNVAPPAYVAPAQTFRPELAITQITADAEHQVHTVVHGMAEVTCPAGTELTFIAELRGPDGQVLPLTDRFRMPVRSRDGRERVVLADMADGIVTIRVPLRESGVWSTTEADVNSALPNGIRMQFAGVTVFAVEA</sequence>
<dbReference type="EMBL" id="JBDPZC010000006">
    <property type="protein sequence ID" value="MEO3714018.1"/>
    <property type="molecule type" value="Genomic_DNA"/>
</dbReference>
<gene>
    <name evidence="1" type="ORF">ABDJ40_14730</name>
</gene>
<evidence type="ECO:0000313" key="2">
    <source>
        <dbReference type="Proteomes" id="UP001462640"/>
    </source>
</evidence>
<protein>
    <submittedName>
        <fullName evidence="1">Uncharacterized protein</fullName>
    </submittedName>
</protein>
<keyword evidence="2" id="KW-1185">Reference proteome</keyword>
<proteinExistence type="predicted"/>
<accession>A0ABV0GG22</accession>
<name>A0ABV0GG22_9BURK</name>
<reference evidence="1 2" key="1">
    <citation type="submission" date="2024-05" db="EMBL/GenBank/DDBJ databases">
        <title>Roseateles sp. 2.12 16S ribosomal RNA gene Genome sequencing and assembly.</title>
        <authorList>
            <person name="Woo H."/>
        </authorList>
    </citation>
    <scope>NUCLEOTIDE SEQUENCE [LARGE SCALE GENOMIC DNA]</scope>
    <source>
        <strain evidence="1 2">2.12</strain>
    </source>
</reference>
<dbReference type="Proteomes" id="UP001462640">
    <property type="component" value="Unassembled WGS sequence"/>
</dbReference>
<organism evidence="1 2">
    <name type="scientific">Roseateles flavus</name>
    <dbReference type="NCBI Taxonomy" id="3149041"/>
    <lineage>
        <taxon>Bacteria</taxon>
        <taxon>Pseudomonadati</taxon>
        <taxon>Pseudomonadota</taxon>
        <taxon>Betaproteobacteria</taxon>
        <taxon>Burkholderiales</taxon>
        <taxon>Sphaerotilaceae</taxon>
        <taxon>Roseateles</taxon>
    </lineage>
</organism>
<dbReference type="RefSeq" id="WP_347610944.1">
    <property type="nucleotide sequence ID" value="NZ_JBDPZC010000006.1"/>
</dbReference>
<comment type="caution">
    <text evidence="1">The sequence shown here is derived from an EMBL/GenBank/DDBJ whole genome shotgun (WGS) entry which is preliminary data.</text>
</comment>
<evidence type="ECO:0000313" key="1">
    <source>
        <dbReference type="EMBL" id="MEO3714018.1"/>
    </source>
</evidence>